<reference evidence="2 3" key="1">
    <citation type="submission" date="2020-02" db="EMBL/GenBank/DDBJ databases">
        <authorList>
            <person name="Kim M.K."/>
        </authorList>
    </citation>
    <scope>NUCLEOTIDE SEQUENCE [LARGE SCALE GENOMIC DNA]</scope>
    <source>
        <strain evidence="2 3">17J57-3</strain>
    </source>
</reference>
<dbReference type="AlphaFoldDB" id="A0A6B3SQY1"/>
<name>A0A6B3SQY1_9BURK</name>
<dbReference type="Pfam" id="PF04860">
    <property type="entry name" value="Phage_portal"/>
    <property type="match status" value="1"/>
</dbReference>
<evidence type="ECO:0000256" key="1">
    <source>
        <dbReference type="SAM" id="MobiDB-lite"/>
    </source>
</evidence>
<dbReference type="InterPro" id="IPR006427">
    <property type="entry name" value="Portal_HK97"/>
</dbReference>
<dbReference type="RefSeq" id="WP_163963204.1">
    <property type="nucleotide sequence ID" value="NZ_JAAIVB010000037.1"/>
</dbReference>
<feature type="region of interest" description="Disordered" evidence="1">
    <location>
        <begin position="371"/>
        <end position="425"/>
    </location>
</feature>
<evidence type="ECO:0000313" key="2">
    <source>
        <dbReference type="EMBL" id="NEX61725.1"/>
    </source>
</evidence>
<feature type="compositionally biased region" description="Basic and acidic residues" evidence="1">
    <location>
        <begin position="408"/>
        <end position="425"/>
    </location>
</feature>
<evidence type="ECO:0000313" key="3">
    <source>
        <dbReference type="Proteomes" id="UP000482155"/>
    </source>
</evidence>
<organism evidence="2 3">
    <name type="scientific">Noviherbaspirillum galbum</name>
    <dbReference type="NCBI Taxonomy" id="2709383"/>
    <lineage>
        <taxon>Bacteria</taxon>
        <taxon>Pseudomonadati</taxon>
        <taxon>Pseudomonadota</taxon>
        <taxon>Betaproteobacteria</taxon>
        <taxon>Burkholderiales</taxon>
        <taxon>Oxalobacteraceae</taxon>
        <taxon>Noviherbaspirillum</taxon>
    </lineage>
</organism>
<dbReference type="Proteomes" id="UP000482155">
    <property type="component" value="Unassembled WGS sequence"/>
</dbReference>
<accession>A0A6B3SQY1</accession>
<gene>
    <name evidence="2" type="ORF">G3574_11600</name>
</gene>
<dbReference type="EMBL" id="JAAIVB010000037">
    <property type="protein sequence ID" value="NEX61725.1"/>
    <property type="molecule type" value="Genomic_DNA"/>
</dbReference>
<sequence>MNIIQRIFNRIERRSEDLSWRGAAILRGGGGAPGQAESLSTVYACVSAISETIASLPLILYRKTDDDGRDRADDHPLYKVLHDSPNDLQSALEFRELMQASVLLRGNAYAEILRGYDGQVRTLLPIPADRVTVLQLDNGRLAYDVSDLKGNKRRLIQEEVFHLRHRSDNGKVGVSPITASRETVQLALAERDHGNSTFLNGTRLSGLLKFPGKLNAEQKTTIGQHWQSQYGSGANAGKTAVLDQGLDYQTVSMSMEDAQWLEARQFSVEEIARLFRVPPTIIGDLRHGNYSNSVEMGRIFVVHTLRRHLAMWEQAISRMLLTEAGRRIYFAEHNVEGLLRGDSNNRADFYAKGIADGWLTVDEVRKFENLPKLKADDKPKAPQAPDPQAPAPGTQPDDGKGDPGAQDPKQDPKQVPKQDPKAATA</sequence>
<feature type="compositionally biased region" description="Basic and acidic residues" evidence="1">
    <location>
        <begin position="371"/>
        <end position="380"/>
    </location>
</feature>
<keyword evidence="3" id="KW-1185">Reference proteome</keyword>
<protein>
    <submittedName>
        <fullName evidence="2">Phage portal protein</fullName>
    </submittedName>
</protein>
<dbReference type="NCBIfam" id="TIGR01537">
    <property type="entry name" value="portal_HK97"/>
    <property type="match status" value="1"/>
</dbReference>
<proteinExistence type="predicted"/>
<comment type="caution">
    <text evidence="2">The sequence shown here is derived from an EMBL/GenBank/DDBJ whole genome shotgun (WGS) entry which is preliminary data.</text>
</comment>
<dbReference type="InterPro" id="IPR006944">
    <property type="entry name" value="Phage/GTA_portal"/>
</dbReference>